<dbReference type="Pfam" id="PF07543">
    <property type="entry name" value="PGA2"/>
    <property type="match status" value="1"/>
</dbReference>
<feature type="region of interest" description="Disordered" evidence="1">
    <location>
        <begin position="127"/>
        <end position="146"/>
    </location>
</feature>
<gene>
    <name evidence="2" type="ORF">DNG_00764</name>
</gene>
<comment type="caution">
    <text evidence="2">The sequence shown here is derived from an EMBL/GenBank/DDBJ whole genome shotgun (WGS) entry which is preliminary data.</text>
</comment>
<evidence type="ECO:0000256" key="1">
    <source>
        <dbReference type="SAM" id="MobiDB-lite"/>
    </source>
</evidence>
<dbReference type="PIRSF" id="PIRSF022909">
    <property type="entry name" value="UCP022909"/>
    <property type="match status" value="1"/>
</dbReference>
<keyword evidence="3" id="KW-1185">Reference proteome</keyword>
<accession>A0AAE8MPV6</accession>
<reference evidence="2" key="1">
    <citation type="submission" date="2018-03" db="EMBL/GenBank/DDBJ databases">
        <authorList>
            <person name="Guldener U."/>
        </authorList>
    </citation>
    <scope>NUCLEOTIDE SEQUENCE</scope>
</reference>
<evidence type="ECO:0000313" key="2">
    <source>
        <dbReference type="EMBL" id="SPN97250.1"/>
    </source>
</evidence>
<dbReference type="Proteomes" id="UP001187682">
    <property type="component" value="Unassembled WGS sequence"/>
</dbReference>
<proteinExistence type="predicted"/>
<dbReference type="AlphaFoldDB" id="A0AAE8MPV6"/>
<dbReference type="PANTHER" id="PTHR28199">
    <property type="entry name" value="PROCESSING OF GAS1 AND ALP PROTEIN 2"/>
    <property type="match status" value="1"/>
</dbReference>
<sequence length="146" mass="16322">MPTDPITWFAVAGQRVVSNLTETFDSITLHKAIRLVLIVGGYLLLRPYLMKLTGANQLAQHEKEARESAERAALQPNDLRGGLRVAAEVPDADEDIEGESGPTDWGSKARKRQRQVLRKLIDAEEQRLAEAQGDEDDKDIEEFLLD</sequence>
<dbReference type="InterPro" id="IPR011431">
    <property type="entry name" value="Trafficking_Pga2"/>
</dbReference>
<feature type="region of interest" description="Disordered" evidence="1">
    <location>
        <begin position="88"/>
        <end position="111"/>
    </location>
</feature>
<protein>
    <submittedName>
        <fullName evidence="2">Uncharacterized protein</fullName>
    </submittedName>
</protein>
<dbReference type="GO" id="GO:0015031">
    <property type="term" value="P:protein transport"/>
    <property type="evidence" value="ECO:0007669"/>
    <property type="project" value="TreeGrafter"/>
</dbReference>
<name>A0AAE8MPV6_9PEZI</name>
<dbReference type="EMBL" id="ONZQ02000001">
    <property type="protein sequence ID" value="SPN97250.1"/>
    <property type="molecule type" value="Genomic_DNA"/>
</dbReference>
<feature type="compositionally biased region" description="Acidic residues" evidence="1">
    <location>
        <begin position="132"/>
        <end position="146"/>
    </location>
</feature>
<evidence type="ECO:0000313" key="3">
    <source>
        <dbReference type="Proteomes" id="UP001187682"/>
    </source>
</evidence>
<dbReference type="PANTHER" id="PTHR28199:SF1">
    <property type="entry name" value="PROCESSING OF GAS1 AND ALP PROTEIN 2"/>
    <property type="match status" value="1"/>
</dbReference>
<organism evidence="2 3">
    <name type="scientific">Cephalotrichum gorgonifer</name>
    <dbReference type="NCBI Taxonomy" id="2041049"/>
    <lineage>
        <taxon>Eukaryota</taxon>
        <taxon>Fungi</taxon>
        <taxon>Dikarya</taxon>
        <taxon>Ascomycota</taxon>
        <taxon>Pezizomycotina</taxon>
        <taxon>Sordariomycetes</taxon>
        <taxon>Hypocreomycetidae</taxon>
        <taxon>Microascales</taxon>
        <taxon>Microascaceae</taxon>
        <taxon>Cephalotrichum</taxon>
    </lineage>
</organism>